<name>A0A098B7G9_DESHA</name>
<keyword evidence="2 5" id="KW-0489">Methyltransferase</keyword>
<dbReference type="PATRIC" id="fig|49338.4.peg.4216"/>
<evidence type="ECO:0000256" key="2">
    <source>
        <dbReference type="ARBA" id="ARBA00022603"/>
    </source>
</evidence>
<dbReference type="GO" id="GO:0032259">
    <property type="term" value="P:methylation"/>
    <property type="evidence" value="ECO:0007669"/>
    <property type="project" value="UniProtKB-KW"/>
</dbReference>
<dbReference type="InterPro" id="IPR010426">
    <property type="entry name" value="MTTB_MeTrfase"/>
</dbReference>
<evidence type="ECO:0000313" key="5">
    <source>
        <dbReference type="EMBL" id="CDX03811.1"/>
    </source>
</evidence>
<dbReference type="Gene3D" id="3.20.20.480">
    <property type="entry name" value="Trimethylamine methyltransferase-like"/>
    <property type="match status" value="1"/>
</dbReference>
<evidence type="ECO:0000256" key="4">
    <source>
        <dbReference type="PIRNR" id="PIRNR037567"/>
    </source>
</evidence>
<accession>A0A098B7G9</accession>
<dbReference type="PIRSF" id="PIRSF037567">
    <property type="entry name" value="MTTB_MeTrfase"/>
    <property type="match status" value="1"/>
</dbReference>
<keyword evidence="3 4" id="KW-0808">Transferase</keyword>
<organism evidence="5">
    <name type="scientific">Desulfitobacterium hafniense</name>
    <name type="common">Desulfitobacterium frappieri</name>
    <dbReference type="NCBI Taxonomy" id="49338"/>
    <lineage>
        <taxon>Bacteria</taxon>
        <taxon>Bacillati</taxon>
        <taxon>Bacillota</taxon>
        <taxon>Clostridia</taxon>
        <taxon>Eubacteriales</taxon>
        <taxon>Desulfitobacteriaceae</taxon>
        <taxon>Desulfitobacterium</taxon>
    </lineage>
</organism>
<evidence type="ECO:0000256" key="3">
    <source>
        <dbReference type="ARBA" id="ARBA00022679"/>
    </source>
</evidence>
<reference evidence="5" key="1">
    <citation type="submission" date="2014-07" db="EMBL/GenBank/DDBJ databases">
        <authorList>
            <person name="Hornung V.Bastian."/>
        </authorList>
    </citation>
    <scope>NUCLEOTIDE SEQUENCE</scope>
    <source>
        <strain evidence="5">PCE-S</strain>
    </source>
</reference>
<dbReference type="Pfam" id="PF06253">
    <property type="entry name" value="MTTB"/>
    <property type="match status" value="1"/>
</dbReference>
<gene>
    <name evidence="5" type="ORF">DPCES_3925</name>
</gene>
<protein>
    <recommendedName>
        <fullName evidence="4">Methyltransferase</fullName>
        <ecNumber evidence="4">2.1.1.-</ecNumber>
    </recommendedName>
</protein>
<sequence>MQRYQILSQNEIEQIHETSLRILEEVGVIFSYAPAREILAKGGAKVDGQKVYFPRAMVERERKKAPSSFTLYARNPEKNVLINTENTAYVGPYGAPFVMDMDNGRRFAKLQDFINLCKLEHKMNNIDIMSHIPCEPQDVDPEMRSLEMVYQTLKHSDKPLMATVLGYEMTKRNIEMASIVFGGLEAIKDKPIVVGIPCTLTPLSYDDKMAGAIIAYAEHRQPQLVNSLCIAGATTPVTVAGTVALQNAEVLAGIVLSQLVSEGTPIIYSASSSNAEMSNGSLAIGTPEDAVFSLVNGQLAKFYNLPCRISGALSDSKCADAQAAYESMLTLSMAQMAGGNFILHGAGIIDTYNTVSLEKMMIDDEIIGMVRRIDQGVVVNEDTLAFDVTKEVGPQGQFLTHVHTFTHFRKEFYRPVLSDRNNPTQWEADGALTAEKRANIRWKKLLEEYVEPALDKDVDAALRKYKEK</sequence>
<evidence type="ECO:0000256" key="1">
    <source>
        <dbReference type="ARBA" id="ARBA00007137"/>
    </source>
</evidence>
<dbReference type="AlphaFoldDB" id="A0A098B7G9"/>
<dbReference type="InterPro" id="IPR038601">
    <property type="entry name" value="MttB-like_sf"/>
</dbReference>
<dbReference type="EC" id="2.1.1.-" evidence="4"/>
<dbReference type="GO" id="GO:0008168">
    <property type="term" value="F:methyltransferase activity"/>
    <property type="evidence" value="ECO:0007669"/>
    <property type="project" value="UniProtKB-KW"/>
</dbReference>
<comment type="similarity">
    <text evidence="1 4">Belongs to the trimethylamine methyltransferase family.</text>
</comment>
<dbReference type="GO" id="GO:0015948">
    <property type="term" value="P:methanogenesis"/>
    <property type="evidence" value="ECO:0007669"/>
    <property type="project" value="UniProtKB-UniRule"/>
</dbReference>
<dbReference type="RefSeq" id="WP_011461267.1">
    <property type="nucleotide sequence ID" value="NZ_JAYFNZ010000042.1"/>
</dbReference>
<dbReference type="EMBL" id="LK996017">
    <property type="protein sequence ID" value="CDX03811.1"/>
    <property type="molecule type" value="Genomic_DNA"/>
</dbReference>
<proteinExistence type="inferred from homology"/>